<proteinExistence type="predicted"/>
<dbReference type="Proteomes" id="UP000036923">
    <property type="component" value="Unassembled WGS sequence"/>
</dbReference>
<name>A0A0L6JXK0_9FIRM</name>
<sequence>MSSLDIFIENINRIALLKNLQSYRQIAEYLNVTEDALKHWKNKTRCPSLRQIDDIGDRINCYAYTLIQSNGEISREIDCVQNNSRKIFVENLRKYFIDKGRFSWNDKVALFYGFVSEDVLKSYFRKENYKTPPLKRLDEMAEALGIPTYKLIKESNHNEEVN</sequence>
<keyword evidence="2" id="KW-1185">Reference proteome</keyword>
<evidence type="ECO:0000313" key="1">
    <source>
        <dbReference type="EMBL" id="KNY30474.1"/>
    </source>
</evidence>
<dbReference type="OrthoDB" id="2086898at2"/>
<gene>
    <name evidence="1" type="ORF">Bccel_5754</name>
</gene>
<protein>
    <recommendedName>
        <fullName evidence="3">HTH cro/C1-type domain-containing protein</fullName>
    </recommendedName>
</protein>
<dbReference type="AlphaFoldDB" id="A0A0L6JXK0"/>
<dbReference type="EMBL" id="LGTC01000001">
    <property type="protein sequence ID" value="KNY30474.1"/>
    <property type="molecule type" value="Genomic_DNA"/>
</dbReference>
<dbReference type="RefSeq" id="WP_036945747.1">
    <property type="nucleotide sequence ID" value="NZ_JQKC01000074.1"/>
</dbReference>
<comment type="caution">
    <text evidence="1">The sequence shown here is derived from an EMBL/GenBank/DDBJ whole genome shotgun (WGS) entry which is preliminary data.</text>
</comment>
<dbReference type="STRING" id="398512.Bccel_5754"/>
<dbReference type="eggNOG" id="ENOG502ZEXY">
    <property type="taxonomic scope" value="Bacteria"/>
</dbReference>
<reference evidence="2" key="1">
    <citation type="submission" date="2015-07" db="EMBL/GenBank/DDBJ databases">
        <title>Near-Complete Genome Sequence of the Cellulolytic Bacterium Bacteroides (Pseudobacteroides) cellulosolvens ATCC 35603.</title>
        <authorList>
            <person name="Dassa B."/>
            <person name="Utturkar S.M."/>
            <person name="Klingeman D.M."/>
            <person name="Hurt R.A."/>
            <person name="Keller M."/>
            <person name="Xu J."/>
            <person name="Reddy Y.H.K."/>
            <person name="Borovok I."/>
            <person name="Grinberg I.R."/>
            <person name="Lamed R."/>
            <person name="Zhivin O."/>
            <person name="Bayer E.A."/>
            <person name="Brown S.D."/>
        </authorList>
    </citation>
    <scope>NUCLEOTIDE SEQUENCE [LARGE SCALE GENOMIC DNA]</scope>
    <source>
        <strain evidence="2">DSM 2933</strain>
    </source>
</reference>
<evidence type="ECO:0008006" key="3">
    <source>
        <dbReference type="Google" id="ProtNLM"/>
    </source>
</evidence>
<organism evidence="1 2">
    <name type="scientific">Pseudobacteroides cellulosolvens ATCC 35603 = DSM 2933</name>
    <dbReference type="NCBI Taxonomy" id="398512"/>
    <lineage>
        <taxon>Bacteria</taxon>
        <taxon>Bacillati</taxon>
        <taxon>Bacillota</taxon>
        <taxon>Clostridia</taxon>
        <taxon>Eubacteriales</taxon>
        <taxon>Oscillospiraceae</taxon>
        <taxon>Pseudobacteroides</taxon>
    </lineage>
</organism>
<accession>A0A0L6JXK0</accession>
<evidence type="ECO:0000313" key="2">
    <source>
        <dbReference type="Proteomes" id="UP000036923"/>
    </source>
</evidence>